<keyword evidence="5" id="KW-0813">Transport</keyword>
<dbReference type="InterPro" id="IPR001750">
    <property type="entry name" value="ND/Mrp_TM"/>
</dbReference>
<comment type="subcellular location">
    <subcellularLocation>
        <location evidence="1 17">Mitochondrion inner membrane</location>
        <topology evidence="1 17">Multi-pass membrane protein</topology>
    </subcellularLocation>
</comment>
<evidence type="ECO:0000256" key="14">
    <source>
        <dbReference type="ARBA" id="ARBA00023128"/>
    </source>
</evidence>
<evidence type="ECO:0000256" key="16">
    <source>
        <dbReference type="ARBA" id="ARBA00049551"/>
    </source>
</evidence>
<keyword evidence="8 17" id="KW-0999">Mitochondrion inner membrane</keyword>
<evidence type="ECO:0000256" key="5">
    <source>
        <dbReference type="ARBA" id="ARBA00022448"/>
    </source>
</evidence>
<keyword evidence="7 17" id="KW-0812">Transmembrane</keyword>
<keyword evidence="9 17" id="KW-1278">Translocase</keyword>
<keyword evidence="10 17" id="KW-0249">Electron transport</keyword>
<dbReference type="PANTHER" id="PTHR46552:SF1">
    <property type="entry name" value="NADH-UBIQUINONE OXIDOREDUCTASE CHAIN 2"/>
    <property type="match status" value="1"/>
</dbReference>
<accession>Q1G7K5</accession>
<dbReference type="PANTHER" id="PTHR46552">
    <property type="entry name" value="NADH-UBIQUINONE OXIDOREDUCTASE CHAIN 2"/>
    <property type="match status" value="1"/>
</dbReference>
<dbReference type="InterPro" id="IPR050175">
    <property type="entry name" value="Complex_I_Subunit_2"/>
</dbReference>
<dbReference type="AlphaFoldDB" id="Q1G7K5"/>
<feature type="domain" description="NADH:quinone oxidoreductase/Mrp antiporter transmembrane" evidence="18">
    <location>
        <begin position="20"/>
        <end position="285"/>
    </location>
</feature>
<name>Q1G7K5_9SAUR</name>
<reference evidence="20" key="1">
    <citation type="journal article" date="2006" name="Mol. Phylogenet. Evol.">
        <title>The complete mitochondrial genome of an agamid lizard from the Afro-Asian subfamily agaminae and the phylogenetic position of Bufoniceps and Xenagama.</title>
        <authorList>
            <person name="Macey J.R."/>
            <person name="Schulte J.A. 2nd"/>
            <person name="Fong J.J."/>
            <person name="Das I."/>
            <person name="Papenfuss T.J."/>
        </authorList>
    </citation>
    <scope>NUCLEOTIDE SEQUENCE</scope>
</reference>
<feature type="transmembrane region" description="Helical" evidence="17">
    <location>
        <begin position="149"/>
        <end position="168"/>
    </location>
</feature>
<evidence type="ECO:0000256" key="11">
    <source>
        <dbReference type="ARBA" id="ARBA00022989"/>
    </source>
</evidence>
<feature type="transmembrane region" description="Helical" evidence="17">
    <location>
        <begin position="90"/>
        <end position="112"/>
    </location>
</feature>
<evidence type="ECO:0000256" key="7">
    <source>
        <dbReference type="ARBA" id="ARBA00022692"/>
    </source>
</evidence>
<feature type="transmembrane region" description="Helical" evidence="17">
    <location>
        <begin position="20"/>
        <end position="41"/>
    </location>
</feature>
<dbReference type="EC" id="7.1.1.2" evidence="3 17"/>
<feature type="transmembrane region" description="Helical" evidence="17">
    <location>
        <begin position="200"/>
        <end position="218"/>
    </location>
</feature>
<keyword evidence="13 17" id="KW-0830">Ubiquinone</keyword>
<evidence type="ECO:0000256" key="15">
    <source>
        <dbReference type="ARBA" id="ARBA00023136"/>
    </source>
</evidence>
<keyword evidence="15 17" id="KW-0472">Membrane</keyword>
<comment type="similarity">
    <text evidence="2 17">Belongs to the complex I subunit 2 family.</text>
</comment>
<evidence type="ECO:0000256" key="17">
    <source>
        <dbReference type="RuleBase" id="RU003403"/>
    </source>
</evidence>
<evidence type="ECO:0000259" key="18">
    <source>
        <dbReference type="Pfam" id="PF00361"/>
    </source>
</evidence>
<feature type="transmembrane region" description="Helical" evidence="17">
    <location>
        <begin position="272"/>
        <end position="291"/>
    </location>
</feature>
<evidence type="ECO:0000313" key="20">
    <source>
        <dbReference type="EMBL" id="AAY57816.1"/>
    </source>
</evidence>
<evidence type="ECO:0000256" key="6">
    <source>
        <dbReference type="ARBA" id="ARBA00022660"/>
    </source>
</evidence>
<dbReference type="InterPro" id="IPR010933">
    <property type="entry name" value="NADH_DH_su2_C"/>
</dbReference>
<feature type="domain" description="NADH dehydrogenase subunit 2 C-terminal" evidence="19">
    <location>
        <begin position="287"/>
        <end position="340"/>
    </location>
</feature>
<sequence length="341" mass="37798">MMAPLMMTSVILGTAMVITSHHWLMIWVGLEINVLAILPMISKPKTTRATEATTKYFLTQATASIMILMASTTNAWQTGMWDMTQINNQYSSTILTLALTMKMGAAPLHFWYPEVMQGSPMKTALLISSWQKIAPTALLYMTMNKSQTTILLSLGIASMLIGGLGGINQTQLRKMMAYSSISNTGWTIMIMAIYPSIALFNLLTYIIMIIPVFLMMASTSTKTLQNISTMWTTSPTLSYLMTLLMLSTSSLPPLTGFMPKLMVLNELIEQELTALATMSTFVSLINLMFYMRMAYISTMLTPPTTSTATMKWRQKPTQPIMMTILAPTALTSLLIIPAIPI</sequence>
<evidence type="ECO:0000256" key="2">
    <source>
        <dbReference type="ARBA" id="ARBA00007012"/>
    </source>
</evidence>
<dbReference type="GO" id="GO:0006120">
    <property type="term" value="P:mitochondrial electron transport, NADH to ubiquinone"/>
    <property type="evidence" value="ECO:0007669"/>
    <property type="project" value="InterPro"/>
</dbReference>
<keyword evidence="6 17" id="KW-0679">Respiratory chain</keyword>
<dbReference type="Pfam" id="PF06444">
    <property type="entry name" value="NADH_dehy_S2_C"/>
    <property type="match status" value="1"/>
</dbReference>
<evidence type="ECO:0000256" key="13">
    <source>
        <dbReference type="ARBA" id="ARBA00023075"/>
    </source>
</evidence>
<dbReference type="GO" id="GO:0005743">
    <property type="term" value="C:mitochondrial inner membrane"/>
    <property type="evidence" value="ECO:0007669"/>
    <property type="project" value="UniProtKB-SubCell"/>
</dbReference>
<protein>
    <recommendedName>
        <fullName evidence="4 17">NADH-ubiquinone oxidoreductase chain 2</fullName>
        <ecNumber evidence="3 17">7.1.1.2</ecNumber>
    </recommendedName>
</protein>
<comment type="catalytic activity">
    <reaction evidence="16 17">
        <text>a ubiquinone + NADH + 5 H(+)(in) = a ubiquinol + NAD(+) + 4 H(+)(out)</text>
        <dbReference type="Rhea" id="RHEA:29091"/>
        <dbReference type="Rhea" id="RHEA-COMP:9565"/>
        <dbReference type="Rhea" id="RHEA-COMP:9566"/>
        <dbReference type="ChEBI" id="CHEBI:15378"/>
        <dbReference type="ChEBI" id="CHEBI:16389"/>
        <dbReference type="ChEBI" id="CHEBI:17976"/>
        <dbReference type="ChEBI" id="CHEBI:57540"/>
        <dbReference type="ChEBI" id="CHEBI:57945"/>
        <dbReference type="EC" id="7.1.1.2"/>
    </reaction>
</comment>
<feature type="transmembrane region" description="Helical" evidence="17">
    <location>
        <begin position="230"/>
        <end position="252"/>
    </location>
</feature>
<keyword evidence="14 17" id="KW-0496">Mitochondrion</keyword>
<dbReference type="Pfam" id="PF00361">
    <property type="entry name" value="Proton_antipo_M"/>
    <property type="match status" value="1"/>
</dbReference>
<feature type="transmembrane region" description="Helical" evidence="17">
    <location>
        <begin position="53"/>
        <end position="70"/>
    </location>
</feature>
<evidence type="ECO:0000259" key="19">
    <source>
        <dbReference type="Pfam" id="PF06444"/>
    </source>
</evidence>
<evidence type="ECO:0000256" key="12">
    <source>
        <dbReference type="ARBA" id="ARBA00023027"/>
    </source>
</evidence>
<evidence type="ECO:0000256" key="10">
    <source>
        <dbReference type="ARBA" id="ARBA00022982"/>
    </source>
</evidence>
<gene>
    <name evidence="20" type="primary">ND2</name>
</gene>
<keyword evidence="11 17" id="KW-1133">Transmembrane helix</keyword>
<dbReference type="InterPro" id="IPR003917">
    <property type="entry name" value="NADH_UbQ_OxRdtase_chain2"/>
</dbReference>
<dbReference type="GO" id="GO:0008137">
    <property type="term" value="F:NADH dehydrogenase (ubiquinone) activity"/>
    <property type="evidence" value="ECO:0007669"/>
    <property type="project" value="UniProtKB-EC"/>
</dbReference>
<evidence type="ECO:0000256" key="8">
    <source>
        <dbReference type="ARBA" id="ARBA00022792"/>
    </source>
</evidence>
<proteinExistence type="inferred from homology"/>
<dbReference type="PRINTS" id="PR01436">
    <property type="entry name" value="NADHDHGNASE2"/>
</dbReference>
<evidence type="ECO:0000256" key="4">
    <source>
        <dbReference type="ARBA" id="ARBA00021008"/>
    </source>
</evidence>
<evidence type="ECO:0000256" key="1">
    <source>
        <dbReference type="ARBA" id="ARBA00004448"/>
    </source>
</evidence>
<organism evidence="20">
    <name type="scientific">Bufoniceps laungwalaensis</name>
    <dbReference type="NCBI Taxonomy" id="330740"/>
    <lineage>
        <taxon>Eukaryota</taxon>
        <taxon>Metazoa</taxon>
        <taxon>Chordata</taxon>
        <taxon>Craniata</taxon>
        <taxon>Vertebrata</taxon>
        <taxon>Euteleostomi</taxon>
        <taxon>Lepidosauria</taxon>
        <taxon>Squamata</taxon>
        <taxon>Bifurcata</taxon>
        <taxon>Unidentata</taxon>
        <taxon>Episquamata</taxon>
        <taxon>Toxicofera</taxon>
        <taxon>Iguania</taxon>
        <taxon>Acrodonta</taxon>
        <taxon>Agamidae</taxon>
        <taxon>Agaminae</taxon>
        <taxon>Bufoniceps</taxon>
    </lineage>
</organism>
<comment type="function">
    <text evidence="17">Core subunit of the mitochondrial membrane respiratory chain NADH dehydrogenase (Complex I) which catalyzes electron transfer from NADH through the respiratory chain, using ubiquinone as an electron acceptor. Essential for the catalytic activity and assembly of complex I.</text>
</comment>
<evidence type="ECO:0000256" key="9">
    <source>
        <dbReference type="ARBA" id="ARBA00022967"/>
    </source>
</evidence>
<geneLocation type="mitochondrion" evidence="20"/>
<feature type="transmembrane region" description="Helical" evidence="17">
    <location>
        <begin position="320"/>
        <end position="339"/>
    </location>
</feature>
<keyword evidence="12 17" id="KW-0520">NAD</keyword>
<evidence type="ECO:0000256" key="3">
    <source>
        <dbReference type="ARBA" id="ARBA00012944"/>
    </source>
</evidence>
<dbReference type="EMBL" id="DQ008214">
    <property type="protein sequence ID" value="AAY57816.1"/>
    <property type="molecule type" value="Genomic_DNA"/>
</dbReference>